<reference evidence="1" key="1">
    <citation type="submission" date="2025-08" db="UniProtKB">
        <authorList>
            <consortium name="Ensembl"/>
        </authorList>
    </citation>
    <scope>IDENTIFICATION</scope>
</reference>
<name>A0A674IN77_9SAUR</name>
<reference evidence="1" key="2">
    <citation type="submission" date="2025-09" db="UniProtKB">
        <authorList>
            <consortium name="Ensembl"/>
        </authorList>
    </citation>
    <scope>IDENTIFICATION</scope>
</reference>
<evidence type="ECO:0000313" key="2">
    <source>
        <dbReference type="Proteomes" id="UP000472274"/>
    </source>
</evidence>
<sequence length="97" mass="11188">KKLIFTLSQNKCFLIFWSQLHPLNIPLLLCFCSQINTRIANEKYLRSHKEVELLLSGFLSNWSLENLPPTPDMQLLAQLPHRASVSPPQEMVFPSLI</sequence>
<keyword evidence="2" id="KW-1185">Reference proteome</keyword>
<evidence type="ECO:0000313" key="1">
    <source>
        <dbReference type="Ensembl" id="ENSTMTP00000010916.1"/>
    </source>
</evidence>
<dbReference type="AlphaFoldDB" id="A0A674IN77"/>
<dbReference type="InParanoid" id="A0A674IN77"/>
<dbReference type="Proteomes" id="UP000472274">
    <property type="component" value="Unplaced"/>
</dbReference>
<protein>
    <submittedName>
        <fullName evidence="1">Uncharacterized protein</fullName>
    </submittedName>
</protein>
<accession>A0A674IN77</accession>
<organism evidence="1 2">
    <name type="scientific">Terrapene triunguis</name>
    <name type="common">Three-toed box turtle</name>
    <dbReference type="NCBI Taxonomy" id="2587831"/>
    <lineage>
        <taxon>Eukaryota</taxon>
        <taxon>Metazoa</taxon>
        <taxon>Chordata</taxon>
        <taxon>Craniata</taxon>
        <taxon>Vertebrata</taxon>
        <taxon>Euteleostomi</taxon>
        <taxon>Archelosauria</taxon>
        <taxon>Testudinata</taxon>
        <taxon>Testudines</taxon>
        <taxon>Cryptodira</taxon>
        <taxon>Durocryptodira</taxon>
        <taxon>Testudinoidea</taxon>
        <taxon>Emydidae</taxon>
        <taxon>Terrapene</taxon>
    </lineage>
</organism>
<dbReference type="GeneTree" id="ENSGT01150000289755"/>
<proteinExistence type="predicted"/>
<dbReference type="Ensembl" id="ENSTMTT00000011278.1">
    <property type="protein sequence ID" value="ENSTMTP00000010916.1"/>
    <property type="gene ID" value="ENSTMTG00000007914.1"/>
</dbReference>